<dbReference type="EMBL" id="JAGFNK010000254">
    <property type="protein sequence ID" value="KAI9455210.1"/>
    <property type="molecule type" value="Genomic_DNA"/>
</dbReference>
<gene>
    <name evidence="1" type="ORF">F5148DRAFT_397967</name>
</gene>
<evidence type="ECO:0000313" key="2">
    <source>
        <dbReference type="Proteomes" id="UP001207468"/>
    </source>
</evidence>
<accession>A0ACC0TZR6</accession>
<evidence type="ECO:0000313" key="1">
    <source>
        <dbReference type="EMBL" id="KAI9455210.1"/>
    </source>
</evidence>
<keyword evidence="2" id="KW-1185">Reference proteome</keyword>
<organism evidence="1 2">
    <name type="scientific">Russula earlei</name>
    <dbReference type="NCBI Taxonomy" id="71964"/>
    <lineage>
        <taxon>Eukaryota</taxon>
        <taxon>Fungi</taxon>
        <taxon>Dikarya</taxon>
        <taxon>Basidiomycota</taxon>
        <taxon>Agaricomycotina</taxon>
        <taxon>Agaricomycetes</taxon>
        <taxon>Russulales</taxon>
        <taxon>Russulaceae</taxon>
        <taxon>Russula</taxon>
    </lineage>
</organism>
<name>A0ACC0TZR6_9AGAM</name>
<dbReference type="Proteomes" id="UP001207468">
    <property type="component" value="Unassembled WGS sequence"/>
</dbReference>
<comment type="caution">
    <text evidence="1">The sequence shown here is derived from an EMBL/GenBank/DDBJ whole genome shotgun (WGS) entry which is preliminary data.</text>
</comment>
<proteinExistence type="predicted"/>
<reference evidence="1" key="1">
    <citation type="submission" date="2021-03" db="EMBL/GenBank/DDBJ databases">
        <title>Evolutionary priming and transition to the ectomycorrhizal habit in an iconic lineage of mushroom-forming fungi: is preadaptation a requirement?</title>
        <authorList>
            <consortium name="DOE Joint Genome Institute"/>
            <person name="Looney B.P."/>
            <person name="Miyauchi S."/>
            <person name="Morin E."/>
            <person name="Drula E."/>
            <person name="Courty P.E."/>
            <person name="Chicoki N."/>
            <person name="Fauchery L."/>
            <person name="Kohler A."/>
            <person name="Kuo A."/>
            <person name="LaButti K."/>
            <person name="Pangilinan J."/>
            <person name="Lipzen A."/>
            <person name="Riley R."/>
            <person name="Andreopoulos W."/>
            <person name="He G."/>
            <person name="Johnson J."/>
            <person name="Barry K.W."/>
            <person name="Grigoriev I.V."/>
            <person name="Nagy L."/>
            <person name="Hibbett D."/>
            <person name="Henrissat B."/>
            <person name="Matheny P.B."/>
            <person name="Labbe J."/>
            <person name="Martin A.F."/>
        </authorList>
    </citation>
    <scope>NUCLEOTIDE SEQUENCE</scope>
    <source>
        <strain evidence="1">BPL698</strain>
    </source>
</reference>
<sequence>MPTLTVSPASPTSSFPASSTTPPSLNGLAKPSEDMSVAEIKEQAKQQAQRGSRGVSALSLIRSAKGQISLAQSRENAGDLKGALGAFTKAASLTQVFMDSAEFKAESVPGKRGVLWKEFADFQQREGSDLTQRAHAIESRLSQAERSEATQLNGHRSPPQENGVQKLSGGSIADRMRSLQDAGLSVSTTKRVSRELPSASAIPLSPTSTSSDGARTTRNSLQSLSLLSPPISHSASTSSRTSSTPPTSTSHSFVSPSAFGPPSPTSSASSSPRTSFVTPVEFSHTFPSIDELEEIDRRRAVSDADTRPDTSSGQASHRPGSAHQAGDNSPSPRTKSFPILPVDLGPRPSSTPITPVADHFASRPASPVKRPLGFRRSGSPLVPPAEPHVKSMAKPRELHDYMYRNELKILMLDVRPREAFDHEHICGDAVICIEPSVLLRENVSGETIEDSLTVAPRDEWVLFCNRDKFDLIAIYDEASETPGPPDAPLSRLICAIYETAFRKILKRVPVLLIGGLEAWKRDFGVQELEVAEAPLLPSSAPIPVVTPQATEVYMPPSPQPPASQHPQVLYSSSPGVGTTSPKPDTFRPLPTAPRSPLPNRTRAGTDSMPEARPLPTSDNHPRRSFDQSLASPRPPESSDLPSETIRRLQRKPTITPAPSASSLSAFPRTLSEGLSSPTIPQGMPNGPIQYPQIARTVIPHGSGSSFNGSAGNYGLVSPPQASLHPVSLSRRRSDFHDQSQEALALTGAGFAARAPIDYPDLSAQHILRPPPAAAAPKERPRTHAHSFSVPMVGPPPPTIPSEYPVTYWGDVQIGTMGLKNLGNTCYMNSTIQCLSATVPFARFFTDGRWKSAVNMVNPLGTKGNLVYAFSSILHDLWHGEMPYISPFQFRRSICLHAAQFGGSEQHDSQEFLSFLLDGLHEDLNRILNKPASEVTHAREEELEKLPQQIASEQEWKIYRMRNDSIVVDFFQGQFRNRLECMTCHKTSTTYNSFMYLSLPIPSTKNNKVDIQQCLDAFVKTEVMEKSDAWNCPQCKTLRKATKTLSLSRLPPVLLIHLKRFSFKGPFTDKIEKHVDFPLKGLDLTNYMPPPLPPGIDRAGAQTYPPDDPRLQIPPYRYDLYAVTNHFGSLSSGHYTAFIASRGGWLYCDDSRVTQASAKEVVGKPAYILYYKRVKP</sequence>
<protein>
    <submittedName>
        <fullName evidence="1">Cysteine proteinase</fullName>
    </submittedName>
</protein>